<comment type="caution">
    <text evidence="1">The sequence shown here is derived from an EMBL/GenBank/DDBJ whole genome shotgun (WGS) entry which is preliminary data.</text>
</comment>
<evidence type="ECO:0000313" key="2">
    <source>
        <dbReference type="Proteomes" id="UP000765509"/>
    </source>
</evidence>
<dbReference type="Proteomes" id="UP000765509">
    <property type="component" value="Unassembled WGS sequence"/>
</dbReference>
<dbReference type="OrthoDB" id="7691805at2759"/>
<reference evidence="1" key="1">
    <citation type="submission" date="2021-03" db="EMBL/GenBank/DDBJ databases">
        <title>Draft genome sequence of rust myrtle Austropuccinia psidii MF-1, a brazilian biotype.</title>
        <authorList>
            <person name="Quecine M.C."/>
            <person name="Pachon D.M.R."/>
            <person name="Bonatelli M.L."/>
            <person name="Correr F.H."/>
            <person name="Franceschini L.M."/>
            <person name="Leite T.F."/>
            <person name="Margarido G.R.A."/>
            <person name="Almeida C.A."/>
            <person name="Ferrarezi J.A."/>
            <person name="Labate C.A."/>
        </authorList>
    </citation>
    <scope>NUCLEOTIDE SEQUENCE</scope>
    <source>
        <strain evidence="1">MF-1</strain>
    </source>
</reference>
<protein>
    <submittedName>
        <fullName evidence="1">Uncharacterized protein</fullName>
    </submittedName>
</protein>
<evidence type="ECO:0000313" key="1">
    <source>
        <dbReference type="EMBL" id="MBW0514139.1"/>
    </source>
</evidence>
<sequence>MQVMADGTLELETSLGKLSIPNTLVVPFASSALIPLGSFLNDGATLKGLKGGENLFEKENCLILITQIVNKISLIDTPPVAKACVSFSLDPLMIHKQLSHPNSFVATKIFPNVEFSKVNSAPALEPFDSAASSGSSETTPVIELACGEATSPLLPPSFVLCCVPSSNPLISPEEDSQPLCLSSSPQETDMEEVEVSSQAKAKSANIPKGCTYDVVPVIPCNNTTSKISEDNVVK</sequence>
<dbReference type="EMBL" id="AVOT02023841">
    <property type="protein sequence ID" value="MBW0514139.1"/>
    <property type="molecule type" value="Genomic_DNA"/>
</dbReference>
<name>A0A9Q3E3E3_9BASI</name>
<organism evidence="1 2">
    <name type="scientific">Austropuccinia psidii MF-1</name>
    <dbReference type="NCBI Taxonomy" id="1389203"/>
    <lineage>
        <taxon>Eukaryota</taxon>
        <taxon>Fungi</taxon>
        <taxon>Dikarya</taxon>
        <taxon>Basidiomycota</taxon>
        <taxon>Pucciniomycotina</taxon>
        <taxon>Pucciniomycetes</taxon>
        <taxon>Pucciniales</taxon>
        <taxon>Sphaerophragmiaceae</taxon>
        <taxon>Austropuccinia</taxon>
    </lineage>
</organism>
<accession>A0A9Q3E3E3</accession>
<dbReference type="AlphaFoldDB" id="A0A9Q3E3E3"/>
<proteinExistence type="predicted"/>
<keyword evidence="2" id="KW-1185">Reference proteome</keyword>
<gene>
    <name evidence="1" type="ORF">O181_053854</name>
</gene>